<keyword evidence="1" id="KW-0812">Transmembrane</keyword>
<protein>
    <recommendedName>
        <fullName evidence="4">Holin of 3TMs, for gene-transfer release</fullName>
    </recommendedName>
</protein>
<keyword evidence="1" id="KW-1133">Transmembrane helix</keyword>
<evidence type="ECO:0000256" key="1">
    <source>
        <dbReference type="SAM" id="Phobius"/>
    </source>
</evidence>
<proteinExistence type="predicted"/>
<evidence type="ECO:0008006" key="4">
    <source>
        <dbReference type="Google" id="ProtNLM"/>
    </source>
</evidence>
<comment type="caution">
    <text evidence="2">The sequence shown here is derived from an EMBL/GenBank/DDBJ whole genome shotgun (WGS) entry which is preliminary data.</text>
</comment>
<feature type="transmembrane region" description="Helical" evidence="1">
    <location>
        <begin position="133"/>
        <end position="160"/>
    </location>
</feature>
<reference evidence="2 3" key="1">
    <citation type="submission" date="2014-06" db="EMBL/GenBank/DDBJ databases">
        <title>Draft genome sequence of an extremely salt tolerant bacteria Halomonas salina/CIFRI 1.</title>
        <authorList>
            <person name="Behera B.D."/>
            <person name="Meena D.K."/>
            <person name="Das P."/>
            <person name="Maharana J."/>
            <person name="Paria P."/>
            <person name="Sharma A.P."/>
            <person name="Shamsudheen K.V."/>
            <person name="Rijit J."/>
            <person name="Dixit V."/>
            <person name="Verma A."/>
            <person name="Scaria V."/>
            <person name="Sivasubbu S."/>
        </authorList>
    </citation>
    <scope>NUCLEOTIDE SEQUENCE [LARGE SCALE GENOMIC DNA]</scope>
    <source>
        <strain evidence="2 3">CIFRI 1</strain>
    </source>
</reference>
<dbReference type="EMBL" id="JOKD01000033">
    <property type="protein sequence ID" value="KGE77662.1"/>
    <property type="molecule type" value="Genomic_DNA"/>
</dbReference>
<feature type="transmembrane region" description="Helical" evidence="1">
    <location>
        <begin position="103"/>
        <end position="127"/>
    </location>
</feature>
<sequence length="195" mass="20420">MAGAVSKGAPLLGSLIGTPATGAAIGMIARELGTNADPKVITQAIDTDPEAIEKLRRLEAEHERELTRMTLEAETARLGEVNATIRAEAASNDPFVRRWRPTYGYLTAAAWFIQMAGFTVILGMVAYQSPGDLAGVVGALGTVLSALLGLWGIALAVLGVNINKRSHDKQVAAGQRPPAGFMEAIAKRVGGRGSD</sequence>
<accession>A0ABR4WSF6</accession>
<keyword evidence="3" id="KW-1185">Reference proteome</keyword>
<organism evidence="2 3">
    <name type="scientific">Halomonas salina</name>
    <dbReference type="NCBI Taxonomy" id="42565"/>
    <lineage>
        <taxon>Bacteria</taxon>
        <taxon>Pseudomonadati</taxon>
        <taxon>Pseudomonadota</taxon>
        <taxon>Gammaproteobacteria</taxon>
        <taxon>Oceanospirillales</taxon>
        <taxon>Halomonadaceae</taxon>
        <taxon>Halomonas</taxon>
    </lineage>
</organism>
<evidence type="ECO:0000313" key="3">
    <source>
        <dbReference type="Proteomes" id="UP000029721"/>
    </source>
</evidence>
<dbReference type="Proteomes" id="UP000029721">
    <property type="component" value="Unassembled WGS sequence"/>
</dbReference>
<dbReference type="Pfam" id="PF11351">
    <property type="entry name" value="GTA_holin_3TM"/>
    <property type="match status" value="1"/>
</dbReference>
<gene>
    <name evidence="2" type="ORF">FP66_08530</name>
</gene>
<evidence type="ECO:0000313" key="2">
    <source>
        <dbReference type="EMBL" id="KGE77662.1"/>
    </source>
</evidence>
<dbReference type="InterPro" id="IPR021497">
    <property type="entry name" value="GTA_holin_3TM"/>
</dbReference>
<name>A0ABR4WSF6_9GAMM</name>
<keyword evidence="1" id="KW-0472">Membrane</keyword>